<dbReference type="Proteomes" id="UP001152795">
    <property type="component" value="Unassembled WGS sequence"/>
</dbReference>
<dbReference type="SUPFAM" id="SSF53098">
    <property type="entry name" value="Ribonuclease H-like"/>
    <property type="match status" value="1"/>
</dbReference>
<feature type="region of interest" description="Disordered" evidence="1">
    <location>
        <begin position="778"/>
        <end position="818"/>
    </location>
</feature>
<feature type="compositionally biased region" description="Basic and acidic residues" evidence="1">
    <location>
        <begin position="796"/>
        <end position="811"/>
    </location>
</feature>
<gene>
    <name evidence="3" type="ORF">PACLA_8A040875</name>
</gene>
<feature type="non-terminal residue" evidence="3">
    <location>
        <position position="1"/>
    </location>
</feature>
<name>A0A6S7JGY3_PARCT</name>
<evidence type="ECO:0000259" key="2">
    <source>
        <dbReference type="PROSITE" id="PS50994"/>
    </source>
</evidence>
<dbReference type="InterPro" id="IPR043128">
    <property type="entry name" value="Rev_trsase/Diguanyl_cyclase"/>
</dbReference>
<dbReference type="EMBL" id="CACRXK020008924">
    <property type="protein sequence ID" value="CAB4015992.1"/>
    <property type="molecule type" value="Genomic_DNA"/>
</dbReference>
<dbReference type="InterPro" id="IPR043502">
    <property type="entry name" value="DNA/RNA_pol_sf"/>
</dbReference>
<dbReference type="Gene3D" id="3.30.70.270">
    <property type="match status" value="1"/>
</dbReference>
<dbReference type="InterPro" id="IPR012337">
    <property type="entry name" value="RNaseH-like_sf"/>
</dbReference>
<accession>A0A6S7JGY3</accession>
<comment type="caution">
    <text evidence="3">The sequence shown here is derived from an EMBL/GenBank/DDBJ whole genome shotgun (WGS) entry which is preliminary data.</text>
</comment>
<sequence length="861" mass="94912">VVRQLDVDILAGNPFLSKNDIAIRPAKREILIGGTDVVHYGQPAKSIPHSAARRTQSFLLRSPQHMVVLPGDYLQLTTPLESDPDALWALEPRLDSPSNLFQKLEAAWPQPQAIVSVDHTLRIPNTTPSPILIKKGEQLCQVRHIIPPFPTDPCASPSSTCRPVICPPVHSKPFSSTVVLDPDSSLPPHIRDQFRDLHLEYDDVFNPTISKYNGASGKIEAVVNMGPTLPPQRKGRLPQYNRSTMEALQAKFDELEASGVFAKPEQVNVHVEYLNTSFLVKKPNGGSRLVTSFGQWQYVIITDLLKSFYQIPLAASSMKYCGVATPYKGIRVYTRSAMGMPGSKTCLEELMSRVLGDLIQEGCVAKIADDLYIGGNTPNGSLLLAGFFNAKLRKHQVTWLPCEIEALGISAAIKHFAPYIIQSVHTTQVLTDSRPCVQAYDKLKRGEFSASSRVTTFLSTVSRYQVHVRHIAGAENLPSDFASRNPRQCLDSSCQICKFITEMEDSVVREISVSDVIEGSIRMPFTSRAAWQATQQECPDLRRTHSHLHQVVPRSALDGLLTALHIRLTHPSKYQLKRLFNRYFFALDVDKAIEAVSSSCHLCQSVKTIPKHLQPQSTSDAPSAIGISFAADVIRRNCQYILVMRETVSSYTIASLIESEKHEILRDALLILCSELRSLHAGGVTVRVDPAPGFSALANDKILISSGIHLEVGRPKNPNKNPVAEHAIGELGAELLNLNPEGGPVSKVVLALAVANLNSRIRRDGLSAREVWTQRDQLTVSKQSLPPQPSQGPVRGQDERLESDSDNDRASPKISPHSTMIEIVRLKTSEPESSVILSNAIGQVCLRGPKPLLESPYFEVP</sequence>
<evidence type="ECO:0000256" key="1">
    <source>
        <dbReference type="SAM" id="MobiDB-lite"/>
    </source>
</evidence>
<dbReference type="Gene3D" id="1.10.340.70">
    <property type="match status" value="1"/>
</dbReference>
<dbReference type="InterPro" id="IPR001584">
    <property type="entry name" value="Integrase_cat-core"/>
</dbReference>
<evidence type="ECO:0000313" key="4">
    <source>
        <dbReference type="Proteomes" id="UP001152795"/>
    </source>
</evidence>
<dbReference type="Gene3D" id="3.30.420.10">
    <property type="entry name" value="Ribonuclease H-like superfamily/Ribonuclease H"/>
    <property type="match status" value="1"/>
</dbReference>
<protein>
    <submittedName>
        <fullName evidence="3">Retrovirus-related Pol poly from transposon opus</fullName>
    </submittedName>
</protein>
<organism evidence="3 4">
    <name type="scientific">Paramuricea clavata</name>
    <name type="common">Red gorgonian</name>
    <name type="synonym">Violescent sea-whip</name>
    <dbReference type="NCBI Taxonomy" id="317549"/>
    <lineage>
        <taxon>Eukaryota</taxon>
        <taxon>Metazoa</taxon>
        <taxon>Cnidaria</taxon>
        <taxon>Anthozoa</taxon>
        <taxon>Octocorallia</taxon>
        <taxon>Malacalcyonacea</taxon>
        <taxon>Plexauridae</taxon>
        <taxon>Paramuricea</taxon>
    </lineage>
</organism>
<dbReference type="GO" id="GO:0003676">
    <property type="term" value="F:nucleic acid binding"/>
    <property type="evidence" value="ECO:0007669"/>
    <property type="project" value="InterPro"/>
</dbReference>
<dbReference type="PANTHER" id="PTHR37984:SF5">
    <property type="entry name" value="PROTEIN NYNRIN-LIKE"/>
    <property type="match status" value="1"/>
</dbReference>
<dbReference type="InterPro" id="IPR036397">
    <property type="entry name" value="RNaseH_sf"/>
</dbReference>
<feature type="non-terminal residue" evidence="3">
    <location>
        <position position="861"/>
    </location>
</feature>
<dbReference type="PROSITE" id="PS50994">
    <property type="entry name" value="INTEGRASE"/>
    <property type="match status" value="1"/>
</dbReference>
<dbReference type="InterPro" id="IPR050951">
    <property type="entry name" value="Retrovirus_Pol_polyprotein"/>
</dbReference>
<feature type="domain" description="Integrase catalytic" evidence="2">
    <location>
        <begin position="618"/>
        <end position="783"/>
    </location>
</feature>
<dbReference type="PANTHER" id="PTHR37984">
    <property type="entry name" value="PROTEIN CBG26694"/>
    <property type="match status" value="1"/>
</dbReference>
<dbReference type="GO" id="GO:0015074">
    <property type="term" value="P:DNA integration"/>
    <property type="evidence" value="ECO:0007669"/>
    <property type="project" value="InterPro"/>
</dbReference>
<dbReference type="AlphaFoldDB" id="A0A6S7JGY3"/>
<proteinExistence type="predicted"/>
<dbReference type="SUPFAM" id="SSF56672">
    <property type="entry name" value="DNA/RNA polymerases"/>
    <property type="match status" value="1"/>
</dbReference>
<keyword evidence="4" id="KW-1185">Reference proteome</keyword>
<evidence type="ECO:0000313" key="3">
    <source>
        <dbReference type="EMBL" id="CAB4015992.1"/>
    </source>
</evidence>
<reference evidence="3" key="1">
    <citation type="submission" date="2020-04" db="EMBL/GenBank/DDBJ databases">
        <authorList>
            <person name="Alioto T."/>
            <person name="Alioto T."/>
            <person name="Gomez Garrido J."/>
        </authorList>
    </citation>
    <scope>NUCLEOTIDE SEQUENCE</scope>
    <source>
        <strain evidence="3">A484AB</strain>
    </source>
</reference>
<dbReference type="Gene3D" id="3.10.10.10">
    <property type="entry name" value="HIV Type 1 Reverse Transcriptase, subunit A, domain 1"/>
    <property type="match status" value="1"/>
</dbReference>